<dbReference type="Pfam" id="PF13561">
    <property type="entry name" value="adh_short_C2"/>
    <property type="match status" value="1"/>
</dbReference>
<dbReference type="NCBIfam" id="NF005095">
    <property type="entry name" value="PRK06523.1"/>
    <property type="match status" value="1"/>
</dbReference>
<dbReference type="PRINTS" id="PR00080">
    <property type="entry name" value="SDRFAMILY"/>
</dbReference>
<sequence length="265" mass="27921">MSYPYEVSPSEFKGKRVLVTGGTSGVGLATVKRFALAGAKVLTTARETTDQLPEGVIFVKSDLATVEGTKLIAEQVLSQLGGIDIIAHVVGGSSSPAGGFSALSDEDWQKSLNLNLFPAVRLNRLLVPEMLKQGRGSIVHVVSIQRSLPLYESTIPYAAAKAALANYSKSLSKEISPKGVRVNSVSPGWVETDASIEFLGEISRKNNITVEQARQSVMDALGGIPIGRPAKPEEVAELIAFLSSDKAASINGAEYVIDGGTVPVV</sequence>
<dbReference type="GO" id="GO:0016491">
    <property type="term" value="F:oxidoreductase activity"/>
    <property type="evidence" value="ECO:0007669"/>
    <property type="project" value="UniProtKB-KW"/>
</dbReference>
<dbReference type="EMBL" id="LUKE01000001">
    <property type="protein sequence ID" value="KYG66466.1"/>
    <property type="molecule type" value="Genomic_DNA"/>
</dbReference>
<keyword evidence="4" id="KW-1185">Reference proteome</keyword>
<reference evidence="3 4" key="1">
    <citation type="submission" date="2016-03" db="EMBL/GenBank/DDBJ databases">
        <authorList>
            <person name="Ploux O."/>
        </authorList>
    </citation>
    <scope>NUCLEOTIDE SEQUENCE [LARGE SCALE GENOMIC DNA]</scope>
    <source>
        <strain evidence="3 4">R0</strain>
    </source>
</reference>
<proteinExistence type="inferred from homology"/>
<dbReference type="SUPFAM" id="SSF51735">
    <property type="entry name" value="NAD(P)-binding Rossmann-fold domains"/>
    <property type="match status" value="1"/>
</dbReference>
<dbReference type="Gene3D" id="3.40.50.720">
    <property type="entry name" value="NAD(P)-binding Rossmann-like Domain"/>
    <property type="match status" value="1"/>
</dbReference>
<accession>A0A150WQ25</accession>
<dbReference type="InterPro" id="IPR036291">
    <property type="entry name" value="NAD(P)-bd_dom_sf"/>
</dbReference>
<dbReference type="PROSITE" id="PS00061">
    <property type="entry name" value="ADH_SHORT"/>
    <property type="match status" value="1"/>
</dbReference>
<comment type="similarity">
    <text evidence="1">Belongs to the short-chain dehydrogenases/reductases (SDR) family.</text>
</comment>
<dbReference type="InterPro" id="IPR051122">
    <property type="entry name" value="SDR_DHRS6-like"/>
</dbReference>
<evidence type="ECO:0000256" key="2">
    <source>
        <dbReference type="ARBA" id="ARBA00023002"/>
    </source>
</evidence>
<dbReference type="InterPro" id="IPR020904">
    <property type="entry name" value="Sc_DH/Rdtase_CS"/>
</dbReference>
<dbReference type="PANTHER" id="PTHR43477:SF1">
    <property type="entry name" value="DIHYDROANTICAPSIN 7-DEHYDROGENASE"/>
    <property type="match status" value="1"/>
</dbReference>
<dbReference type="PANTHER" id="PTHR43477">
    <property type="entry name" value="DIHYDROANTICAPSIN 7-DEHYDROGENASE"/>
    <property type="match status" value="1"/>
</dbReference>
<evidence type="ECO:0000313" key="4">
    <source>
        <dbReference type="Proteomes" id="UP000075320"/>
    </source>
</evidence>
<organism evidence="3 4">
    <name type="scientific">Bdellovibrio bacteriovorus</name>
    <dbReference type="NCBI Taxonomy" id="959"/>
    <lineage>
        <taxon>Bacteria</taxon>
        <taxon>Pseudomonadati</taxon>
        <taxon>Bdellovibrionota</taxon>
        <taxon>Bdellovibrionia</taxon>
        <taxon>Bdellovibrionales</taxon>
        <taxon>Pseudobdellovibrionaceae</taxon>
        <taxon>Bdellovibrio</taxon>
    </lineage>
</organism>
<dbReference type="InterPro" id="IPR002347">
    <property type="entry name" value="SDR_fam"/>
</dbReference>
<dbReference type="PRINTS" id="PR00081">
    <property type="entry name" value="GDHRDH"/>
</dbReference>
<name>A0A150WQ25_BDEBC</name>
<dbReference type="RefSeq" id="WP_061834030.1">
    <property type="nucleotide sequence ID" value="NZ_LUKE01000001.1"/>
</dbReference>
<dbReference type="Proteomes" id="UP000075320">
    <property type="component" value="Unassembled WGS sequence"/>
</dbReference>
<evidence type="ECO:0000313" key="3">
    <source>
        <dbReference type="EMBL" id="KYG66466.1"/>
    </source>
</evidence>
<evidence type="ECO:0000256" key="1">
    <source>
        <dbReference type="ARBA" id="ARBA00006484"/>
    </source>
</evidence>
<comment type="caution">
    <text evidence="3">The sequence shown here is derived from an EMBL/GenBank/DDBJ whole genome shotgun (WGS) entry which is preliminary data.</text>
</comment>
<dbReference type="FunFam" id="3.40.50.720:FF:000084">
    <property type="entry name" value="Short-chain dehydrogenase reductase"/>
    <property type="match status" value="1"/>
</dbReference>
<dbReference type="AlphaFoldDB" id="A0A150WQ25"/>
<keyword evidence="2" id="KW-0560">Oxidoreductase</keyword>
<gene>
    <name evidence="3" type="ORF">AZI86_05315</name>
</gene>
<dbReference type="OrthoDB" id="5292181at2"/>
<protein>
    <submittedName>
        <fullName evidence="3">Short-chain dehydrogenase</fullName>
    </submittedName>
</protein>